<evidence type="ECO:0000256" key="3">
    <source>
        <dbReference type="RuleBase" id="RU003560"/>
    </source>
</evidence>
<dbReference type="RefSeq" id="WP_067970139.1">
    <property type="nucleotide sequence ID" value="NZ_CP015009.1"/>
</dbReference>
<dbReference type="EMBL" id="JACICB010000021">
    <property type="protein sequence ID" value="MBB3708671.1"/>
    <property type="molecule type" value="Genomic_DNA"/>
</dbReference>
<evidence type="ECO:0000313" key="7">
    <source>
        <dbReference type="Proteomes" id="UP000577697"/>
    </source>
</evidence>
<proteinExistence type="inferred from homology"/>
<dbReference type="AlphaFoldDB" id="A0AAC9ATU7"/>
<reference evidence="5 7" key="2">
    <citation type="submission" date="2020-08" db="EMBL/GenBank/DDBJ databases">
        <title>Genomic Encyclopedia of Type Strains, Phase IV (KMG-IV): sequencing the most valuable type-strain genomes for metagenomic binning, comparative biology and taxonomic classification.</title>
        <authorList>
            <person name="Goeker M."/>
        </authorList>
    </citation>
    <scope>NUCLEOTIDE SEQUENCE [LARGE SCALE GENOMIC DNA]</scope>
    <source>
        <strain evidence="5 7">DSM 10368</strain>
    </source>
</reference>
<dbReference type="InterPro" id="IPR005814">
    <property type="entry name" value="Aminotrans_3"/>
</dbReference>
<keyword evidence="4" id="KW-0614">Plasmid</keyword>
<dbReference type="Gene3D" id="3.40.640.10">
    <property type="entry name" value="Type I PLP-dependent aspartate aminotransferase-like (Major domain)"/>
    <property type="match status" value="1"/>
</dbReference>
<dbReference type="GO" id="GO:0030170">
    <property type="term" value="F:pyridoxal phosphate binding"/>
    <property type="evidence" value="ECO:0007669"/>
    <property type="project" value="InterPro"/>
</dbReference>
<dbReference type="GO" id="GO:0042286">
    <property type="term" value="F:glutamate-1-semialdehyde 2,1-aminomutase activity"/>
    <property type="evidence" value="ECO:0007669"/>
    <property type="project" value="UniProtKB-EC"/>
</dbReference>
<evidence type="ECO:0000256" key="1">
    <source>
        <dbReference type="ARBA" id="ARBA00001933"/>
    </source>
</evidence>
<sequence>MSQWPSPNTRAQELYRRAEKVMPGGVTRIVPWQPPYPPYAERGEGGYIIDVDGTRRLDLVNNFSSMIHGHAHPEIVRAVQDQVALGTAFSMPTASEVDLAEAISQRTPNIEWLRFSNSGSEAVMCAIKAARALTGRPKIVKIEGAYHGSYDFAEVSLDSTPANWGQEPQSIGYSAGVPDGVRENVIVVPFNDPDAARRIIRGERDHIAGILIDVTPSYLGYVSMTEEFARTMQDLAREIGAALILDEVISYRMDHGGAQRLYGLEPDFTVLGKIIGGGFPIGAVGGPRSAMTVFDHRDGKPLLPWSGTFTANPISMVAGKVSLDLLTQHSIERINGLGETFRIGLSRIFEETGYDAQVTGIASSFKISGHRRPISDYRSSYSTPGEHGRVARLQEELLQLGYYVAYRGHGFFTTVNTPDEVDGLLAACRTAISRI</sequence>
<dbReference type="Proteomes" id="UP000075755">
    <property type="component" value="Plasmid pAA04"/>
</dbReference>
<keyword evidence="2 3" id="KW-0663">Pyridoxal phosphate</keyword>
<comment type="similarity">
    <text evidence="3">Belongs to the class-III pyridoxal-phosphate-dependent aminotransferase family.</text>
</comment>
<evidence type="ECO:0000313" key="4">
    <source>
        <dbReference type="EMBL" id="AMS45464.1"/>
    </source>
</evidence>
<dbReference type="InterPro" id="IPR015422">
    <property type="entry name" value="PyrdxlP-dep_Trfase_small"/>
</dbReference>
<keyword evidence="7" id="KW-1185">Reference proteome</keyword>
<dbReference type="EC" id="5.4.3.8" evidence="5"/>
<accession>A0AAC9ATU7</accession>
<name>A0AAC9ATU7_AMIAI</name>
<dbReference type="InterPro" id="IPR015424">
    <property type="entry name" value="PyrdxlP-dep_Trfase"/>
</dbReference>
<dbReference type="PANTHER" id="PTHR43713">
    <property type="entry name" value="GLUTAMATE-1-SEMIALDEHYDE 2,1-AMINOMUTASE"/>
    <property type="match status" value="1"/>
</dbReference>
<dbReference type="Gene3D" id="3.90.1150.10">
    <property type="entry name" value="Aspartate Aminotransferase, domain 1"/>
    <property type="match status" value="1"/>
</dbReference>
<dbReference type="GO" id="GO:0008483">
    <property type="term" value="F:transaminase activity"/>
    <property type="evidence" value="ECO:0007669"/>
    <property type="project" value="InterPro"/>
</dbReference>
<dbReference type="PANTHER" id="PTHR43713:SF3">
    <property type="entry name" value="GLUTAMATE-1-SEMIALDEHYDE 2,1-AMINOMUTASE 1, CHLOROPLASTIC-RELATED"/>
    <property type="match status" value="1"/>
</dbReference>
<dbReference type="Pfam" id="PF00202">
    <property type="entry name" value="Aminotran_3"/>
    <property type="match status" value="1"/>
</dbReference>
<protein>
    <submittedName>
        <fullName evidence="4 5">Glutamate-1-semialdehyde 2,1-aminomutase</fullName>
        <ecNumber evidence="5">5.4.3.8</ecNumber>
    </submittedName>
</protein>
<evidence type="ECO:0000313" key="6">
    <source>
        <dbReference type="Proteomes" id="UP000075755"/>
    </source>
</evidence>
<dbReference type="KEGG" id="aak:AA2016_6574"/>
<evidence type="ECO:0000313" key="5">
    <source>
        <dbReference type="EMBL" id="MBB3708671.1"/>
    </source>
</evidence>
<gene>
    <name evidence="4" type="ORF">AA2016_6574</name>
    <name evidence="5" type="ORF">FHS67_005011</name>
</gene>
<organism evidence="4 6">
    <name type="scientific">Aminobacter aminovorans</name>
    <name type="common">Chelatobacter heintzii</name>
    <dbReference type="NCBI Taxonomy" id="83263"/>
    <lineage>
        <taxon>Bacteria</taxon>
        <taxon>Pseudomonadati</taxon>
        <taxon>Pseudomonadota</taxon>
        <taxon>Alphaproteobacteria</taxon>
        <taxon>Hyphomicrobiales</taxon>
        <taxon>Phyllobacteriaceae</taxon>
        <taxon>Aminobacter</taxon>
    </lineage>
</organism>
<dbReference type="SUPFAM" id="SSF53383">
    <property type="entry name" value="PLP-dependent transferases"/>
    <property type="match status" value="1"/>
</dbReference>
<dbReference type="Proteomes" id="UP000577697">
    <property type="component" value="Unassembled WGS sequence"/>
</dbReference>
<reference evidence="4 6" key="1">
    <citation type="submission" date="2016-03" db="EMBL/GenBank/DDBJ databases">
        <title>Complete genome of Aminobacter aminovorans KCTC 2477.</title>
        <authorList>
            <person name="Kim K.M."/>
        </authorList>
    </citation>
    <scope>NUCLEOTIDE SEQUENCE [LARGE SCALE GENOMIC DNA]</scope>
    <source>
        <strain evidence="4 6">KCTC 2477</strain>
        <plasmid evidence="4 6">pAA04</plasmid>
    </source>
</reference>
<dbReference type="InterPro" id="IPR015421">
    <property type="entry name" value="PyrdxlP-dep_Trfase_major"/>
</dbReference>
<dbReference type="EMBL" id="CP015009">
    <property type="protein sequence ID" value="AMS45464.1"/>
    <property type="molecule type" value="Genomic_DNA"/>
</dbReference>
<evidence type="ECO:0000256" key="2">
    <source>
        <dbReference type="ARBA" id="ARBA00022898"/>
    </source>
</evidence>
<keyword evidence="5" id="KW-0413">Isomerase</keyword>
<comment type="cofactor">
    <cofactor evidence="1">
        <name>pyridoxal 5'-phosphate</name>
        <dbReference type="ChEBI" id="CHEBI:597326"/>
    </cofactor>
</comment>
<geneLocation type="plasmid" evidence="4 6">
    <name>pAA04</name>
</geneLocation>